<feature type="transmembrane region" description="Helical" evidence="1">
    <location>
        <begin position="170"/>
        <end position="190"/>
    </location>
</feature>
<keyword evidence="1" id="KW-0472">Membrane</keyword>
<keyword evidence="1" id="KW-0812">Transmembrane</keyword>
<organism evidence="2 3">
    <name type="scientific">Actinophytocola xinjiangensis</name>
    <dbReference type="NCBI Taxonomy" id="485602"/>
    <lineage>
        <taxon>Bacteria</taxon>
        <taxon>Bacillati</taxon>
        <taxon>Actinomycetota</taxon>
        <taxon>Actinomycetes</taxon>
        <taxon>Pseudonocardiales</taxon>
        <taxon>Pseudonocardiaceae</taxon>
    </lineage>
</organism>
<feature type="transmembrane region" description="Helical" evidence="1">
    <location>
        <begin position="42"/>
        <end position="62"/>
    </location>
</feature>
<feature type="transmembrane region" description="Helical" evidence="1">
    <location>
        <begin position="196"/>
        <end position="216"/>
    </location>
</feature>
<comment type="caution">
    <text evidence="2">The sequence shown here is derived from an EMBL/GenBank/DDBJ whole genome shotgun (WGS) entry which is preliminary data.</text>
</comment>
<evidence type="ECO:0000313" key="2">
    <source>
        <dbReference type="EMBL" id="OLF13125.1"/>
    </source>
</evidence>
<sequence length="265" mass="28684">MVVASIIILLALVAGLVGNRLLRRRGGEDCPSVTDLISPLETLAVLVLAFVLVGAAESYSGAEDAAALEASSVDHLFETADYAPDPYREPLQADTVCYARAVVHHSWPAMAAGEDSSVPSIWTTDLRTHLKAMSRTHDGTVFEILVETDRDRSQARQARKSEASPAIPDIVYWFMAITLAVTVAGYAYSIRLHDSLVHLIAVGVLTVLLVGSILIIRDVDTPFSGQISIEPTEMSATEADVSEDFTAEYGADRLPCDERGNRRQT</sequence>
<evidence type="ECO:0000256" key="1">
    <source>
        <dbReference type="SAM" id="Phobius"/>
    </source>
</evidence>
<dbReference type="InterPro" id="IPR025333">
    <property type="entry name" value="DUF4239"/>
</dbReference>
<protein>
    <recommendedName>
        <fullName evidence="4">DUF4239 domain-containing protein</fullName>
    </recommendedName>
</protein>
<evidence type="ECO:0000313" key="3">
    <source>
        <dbReference type="Proteomes" id="UP000185696"/>
    </source>
</evidence>
<name>A0A7Z0WRR1_9PSEU</name>
<keyword evidence="1" id="KW-1133">Transmembrane helix</keyword>
<keyword evidence="3" id="KW-1185">Reference proteome</keyword>
<evidence type="ECO:0008006" key="4">
    <source>
        <dbReference type="Google" id="ProtNLM"/>
    </source>
</evidence>
<reference evidence="2 3" key="1">
    <citation type="submission" date="2016-12" db="EMBL/GenBank/DDBJ databases">
        <title>The draft genome sequence of Actinophytocola xinjiangensis.</title>
        <authorList>
            <person name="Wang W."/>
            <person name="Yuan L."/>
        </authorList>
    </citation>
    <scope>NUCLEOTIDE SEQUENCE [LARGE SCALE GENOMIC DNA]</scope>
    <source>
        <strain evidence="2 3">CGMCC 4.4663</strain>
    </source>
</reference>
<dbReference type="OrthoDB" id="940913at2"/>
<dbReference type="AlphaFoldDB" id="A0A7Z0WRR1"/>
<gene>
    <name evidence="2" type="ORF">BLA60_07820</name>
</gene>
<dbReference type="Proteomes" id="UP000185696">
    <property type="component" value="Unassembled WGS sequence"/>
</dbReference>
<dbReference type="RefSeq" id="WP_075132034.1">
    <property type="nucleotide sequence ID" value="NZ_MSIF01000002.1"/>
</dbReference>
<proteinExistence type="predicted"/>
<dbReference type="Pfam" id="PF14023">
    <property type="entry name" value="Bestrophin-like"/>
    <property type="match status" value="1"/>
</dbReference>
<dbReference type="EMBL" id="MSIF01000002">
    <property type="protein sequence ID" value="OLF13125.1"/>
    <property type="molecule type" value="Genomic_DNA"/>
</dbReference>
<accession>A0A7Z0WRR1</accession>